<keyword evidence="2" id="KW-0805">Transcription regulation</keyword>
<protein>
    <recommendedName>
        <fullName evidence="5">HTH arsR-type domain-containing protein</fullName>
    </recommendedName>
</protein>
<evidence type="ECO:0000256" key="4">
    <source>
        <dbReference type="ARBA" id="ARBA00023163"/>
    </source>
</evidence>
<comment type="similarity">
    <text evidence="1">Belongs to the AHA1 family.</text>
</comment>
<keyword evidence="7" id="KW-1185">Reference proteome</keyword>
<proteinExistence type="inferred from homology"/>
<dbReference type="PRINTS" id="PR00778">
    <property type="entry name" value="HTHARSR"/>
</dbReference>
<dbReference type="Gene3D" id="1.10.10.10">
    <property type="entry name" value="Winged helix-like DNA-binding domain superfamily/Winged helix DNA-binding domain"/>
    <property type="match status" value="1"/>
</dbReference>
<dbReference type="InterPro" id="IPR051081">
    <property type="entry name" value="HTH_MetalResp_TranReg"/>
</dbReference>
<dbReference type="InterPro" id="IPR023393">
    <property type="entry name" value="START-like_dom_sf"/>
</dbReference>
<dbReference type="CDD" id="cd08893">
    <property type="entry name" value="SRPBCC_CalC_Aha1-like_GntR-HTH"/>
    <property type="match status" value="1"/>
</dbReference>
<dbReference type="GO" id="GO:0003700">
    <property type="term" value="F:DNA-binding transcription factor activity"/>
    <property type="evidence" value="ECO:0007669"/>
    <property type="project" value="InterPro"/>
</dbReference>
<evidence type="ECO:0000256" key="2">
    <source>
        <dbReference type="ARBA" id="ARBA00023015"/>
    </source>
</evidence>
<dbReference type="InterPro" id="IPR001845">
    <property type="entry name" value="HTH_ArsR_DNA-bd_dom"/>
</dbReference>
<dbReference type="AlphaFoldDB" id="A0A1E5XT99"/>
<dbReference type="PROSITE" id="PS50987">
    <property type="entry name" value="HTH_ARSR_2"/>
    <property type="match status" value="1"/>
</dbReference>
<dbReference type="Proteomes" id="UP000095463">
    <property type="component" value="Unassembled WGS sequence"/>
</dbReference>
<dbReference type="CDD" id="cd00090">
    <property type="entry name" value="HTH_ARSR"/>
    <property type="match status" value="1"/>
</dbReference>
<evidence type="ECO:0000313" key="7">
    <source>
        <dbReference type="Proteomes" id="UP000095463"/>
    </source>
</evidence>
<dbReference type="PANTHER" id="PTHR33154:SF33">
    <property type="entry name" value="TRANSCRIPTIONAL REPRESSOR SDPR"/>
    <property type="match status" value="1"/>
</dbReference>
<dbReference type="PANTHER" id="PTHR33154">
    <property type="entry name" value="TRANSCRIPTIONAL REGULATOR, ARSR FAMILY"/>
    <property type="match status" value="1"/>
</dbReference>
<dbReference type="SUPFAM" id="SSF46785">
    <property type="entry name" value="Winged helix' DNA-binding domain"/>
    <property type="match status" value="1"/>
</dbReference>
<keyword evidence="3" id="KW-0238">DNA-binding</keyword>
<dbReference type="NCBIfam" id="NF033788">
    <property type="entry name" value="HTH_metalloreg"/>
    <property type="match status" value="1"/>
</dbReference>
<dbReference type="Gene3D" id="3.30.530.20">
    <property type="match status" value="1"/>
</dbReference>
<feature type="domain" description="HTH arsR-type" evidence="5">
    <location>
        <begin position="1"/>
        <end position="88"/>
    </location>
</feature>
<evidence type="ECO:0000259" key="5">
    <source>
        <dbReference type="PROSITE" id="PS50987"/>
    </source>
</evidence>
<dbReference type="InterPro" id="IPR036390">
    <property type="entry name" value="WH_DNA-bd_sf"/>
</dbReference>
<dbReference type="EMBL" id="LAJE02000122">
    <property type="protein sequence ID" value="OEO31805.1"/>
    <property type="molecule type" value="Genomic_DNA"/>
</dbReference>
<organism evidence="6 7">
    <name type="scientific">Devosia insulae DS-56</name>
    <dbReference type="NCBI Taxonomy" id="1116389"/>
    <lineage>
        <taxon>Bacteria</taxon>
        <taxon>Pseudomonadati</taxon>
        <taxon>Pseudomonadota</taxon>
        <taxon>Alphaproteobacteria</taxon>
        <taxon>Hyphomicrobiales</taxon>
        <taxon>Devosiaceae</taxon>
        <taxon>Devosia</taxon>
    </lineage>
</organism>
<dbReference type="InterPro" id="IPR011991">
    <property type="entry name" value="ArsR-like_HTH"/>
</dbReference>
<dbReference type="InterPro" id="IPR013538">
    <property type="entry name" value="ASHA1/2-like_C"/>
</dbReference>
<dbReference type="GO" id="GO:0003677">
    <property type="term" value="F:DNA binding"/>
    <property type="evidence" value="ECO:0007669"/>
    <property type="project" value="UniProtKB-KW"/>
</dbReference>
<dbReference type="Pfam" id="PF12840">
    <property type="entry name" value="HTH_20"/>
    <property type="match status" value="1"/>
</dbReference>
<sequence length="248" mass="27992">MDAVFKALADPTRRQLLDSLRDKAGQTLTELEQGLGMTRFGVMKHLRVLEEAKLVTSRKEGRFKYHYLNASPIQEVADRWIAPYQKPFARFALDLKNQLESSVPMADKPNFVLETYIRTTPQALWDALTRPEQTALYYYGTRIDSDLKRGGPFRYLTSDGQVMLDGEVVEIEPLKKIVSSFIPSWAENSQPTLVTFAIEPMGEVVKFTITHHDYEKANAGIDTGWPVVVAGLKTLLETGKPLNLPTSM</sequence>
<name>A0A1E5XT99_9HYPH</name>
<evidence type="ECO:0000256" key="3">
    <source>
        <dbReference type="ARBA" id="ARBA00023125"/>
    </source>
</evidence>
<evidence type="ECO:0000313" key="6">
    <source>
        <dbReference type="EMBL" id="OEO31805.1"/>
    </source>
</evidence>
<gene>
    <name evidence="6" type="ORF">VW23_014525</name>
</gene>
<keyword evidence="4" id="KW-0804">Transcription</keyword>
<dbReference type="Pfam" id="PF08327">
    <property type="entry name" value="AHSA1"/>
    <property type="match status" value="1"/>
</dbReference>
<evidence type="ECO:0000256" key="1">
    <source>
        <dbReference type="ARBA" id="ARBA00006817"/>
    </source>
</evidence>
<dbReference type="InterPro" id="IPR036388">
    <property type="entry name" value="WH-like_DNA-bd_sf"/>
</dbReference>
<reference evidence="6 7" key="1">
    <citation type="journal article" date="2015" name="Genome Announc.">
        <title>Genome Assemblies of Three Soil-Associated Devosia species: D. insulae, D. limi, and D. soli.</title>
        <authorList>
            <person name="Hassan Y.I."/>
            <person name="Lepp D."/>
            <person name="Zhou T."/>
        </authorList>
    </citation>
    <scope>NUCLEOTIDE SEQUENCE [LARGE SCALE GENOMIC DNA]</scope>
    <source>
        <strain evidence="6 7">DS-56</strain>
    </source>
</reference>
<accession>A0A1E5XT99</accession>
<dbReference type="SMART" id="SM00418">
    <property type="entry name" value="HTH_ARSR"/>
    <property type="match status" value="1"/>
</dbReference>
<dbReference type="SUPFAM" id="SSF55961">
    <property type="entry name" value="Bet v1-like"/>
    <property type="match status" value="1"/>
</dbReference>
<comment type="caution">
    <text evidence="6">The sequence shown here is derived from an EMBL/GenBank/DDBJ whole genome shotgun (WGS) entry which is preliminary data.</text>
</comment>